<dbReference type="InterPro" id="IPR013212">
    <property type="entry name" value="Mad3/Bub1_I"/>
</dbReference>
<protein>
    <recommendedName>
        <fullName evidence="2">BUB1 N-terminal domain-containing protein</fullName>
    </recommendedName>
</protein>
<proteinExistence type="predicted"/>
<dbReference type="RefSeq" id="XP_014250333.1">
    <property type="nucleotide sequence ID" value="XM_014394847.2"/>
</dbReference>
<name>A0A8I6SUY7_CIMLE</name>
<dbReference type="GO" id="GO:0007094">
    <property type="term" value="P:mitotic spindle assembly checkpoint signaling"/>
    <property type="evidence" value="ECO:0007669"/>
    <property type="project" value="InterPro"/>
</dbReference>
<dbReference type="PANTHER" id="PTHR14030">
    <property type="entry name" value="MITOTIC CHECKPOINT SERINE/THREONINE-PROTEIN KINASE BUB1"/>
    <property type="match status" value="1"/>
</dbReference>
<evidence type="ECO:0000256" key="1">
    <source>
        <dbReference type="SAM" id="MobiDB-lite"/>
    </source>
</evidence>
<dbReference type="Pfam" id="PF08311">
    <property type="entry name" value="Mad3_BUB1_I"/>
    <property type="match status" value="1"/>
</dbReference>
<dbReference type="GO" id="GO:0004672">
    <property type="term" value="F:protein kinase activity"/>
    <property type="evidence" value="ECO:0007669"/>
    <property type="project" value="TreeGrafter"/>
</dbReference>
<dbReference type="AlphaFoldDB" id="A0A8I6SUY7"/>
<evidence type="ECO:0000313" key="4">
    <source>
        <dbReference type="Proteomes" id="UP000494040"/>
    </source>
</evidence>
<sequence>MDADILDLCKENIQPLKQGRKANHLGLALQAQNDSELKERLDRERDQHELEIITYDGDDPLEPRYNYVHWLEQTYPKHGKESNLVPILEDTIMLFKDDDRYKQDPRFIGLIIKYIESQENDIELFQMVYGQGLGTMCSMFYKAWADALDRNMDVKRADQIYQLGLSTHAEPYDILQNAHVQFQMSVGRRMMGGELPCPEKQVSAETSERQRQVLGKLKKVTSMRTSSTAPGKFSVLSSSNKIKKDNATFSVYKEDEIGETLFGSNSKQKLNIVNSELTHKENTLKPGPWNQGLKKKAPVLSTPVPVPSTPTFEVCVDSDEDLTPPKPPSSNPTPASSKVLKLRKAEIQPNPMMLFKSPYPGAKGNLPKFEVFTGGREFCFEELRWAYYKKQIEIKLDNKETPLKKMTAVTPCRSAMTPQLYTPQDSPWTGNDMPIRKGRVLKPLVKPLFMPLPEEENGEEENLTK</sequence>
<evidence type="ECO:0000313" key="3">
    <source>
        <dbReference type="EnsemblMetazoa" id="XP_024085966.1"/>
    </source>
</evidence>
<accession>A0A8I6SUY7</accession>
<dbReference type="Gene3D" id="1.25.40.430">
    <property type="match status" value="1"/>
</dbReference>
<evidence type="ECO:0000259" key="2">
    <source>
        <dbReference type="PROSITE" id="PS51489"/>
    </source>
</evidence>
<feature type="region of interest" description="Disordered" evidence="1">
    <location>
        <begin position="316"/>
        <end position="339"/>
    </location>
</feature>
<dbReference type="OrthoDB" id="248495at2759"/>
<dbReference type="PROSITE" id="PS51489">
    <property type="entry name" value="BUB1_N"/>
    <property type="match status" value="1"/>
</dbReference>
<dbReference type="KEGG" id="clec:106667127"/>
<organism evidence="3 4">
    <name type="scientific">Cimex lectularius</name>
    <name type="common">Bed bug</name>
    <name type="synonym">Acanthia lectularia</name>
    <dbReference type="NCBI Taxonomy" id="79782"/>
    <lineage>
        <taxon>Eukaryota</taxon>
        <taxon>Metazoa</taxon>
        <taxon>Ecdysozoa</taxon>
        <taxon>Arthropoda</taxon>
        <taxon>Hexapoda</taxon>
        <taxon>Insecta</taxon>
        <taxon>Pterygota</taxon>
        <taxon>Neoptera</taxon>
        <taxon>Paraneoptera</taxon>
        <taxon>Hemiptera</taxon>
        <taxon>Heteroptera</taxon>
        <taxon>Panheteroptera</taxon>
        <taxon>Cimicomorpha</taxon>
        <taxon>Cimicidae</taxon>
        <taxon>Cimex</taxon>
    </lineage>
</organism>
<dbReference type="GO" id="GO:0005634">
    <property type="term" value="C:nucleus"/>
    <property type="evidence" value="ECO:0007669"/>
    <property type="project" value="TreeGrafter"/>
</dbReference>
<feature type="domain" description="BUB1 N-terminal" evidence="2">
    <location>
        <begin position="48"/>
        <end position="212"/>
    </location>
</feature>
<dbReference type="EnsemblMetazoa" id="XM_014394847.2">
    <property type="protein sequence ID" value="XP_014250333.1"/>
    <property type="gene ID" value="LOC106667127"/>
</dbReference>
<dbReference type="FunFam" id="1.25.40.430:FF:000003">
    <property type="entry name" value="Checkpoint serine/threonine-protein kinase BUB1"/>
    <property type="match status" value="1"/>
</dbReference>
<dbReference type="GO" id="GO:0032991">
    <property type="term" value="C:protein-containing complex"/>
    <property type="evidence" value="ECO:0007669"/>
    <property type="project" value="UniProtKB-ARBA"/>
</dbReference>
<dbReference type="PANTHER" id="PTHR14030:SF4">
    <property type="entry name" value="BUB1 KINASE, ISOFORM A-RELATED"/>
    <property type="match status" value="1"/>
</dbReference>
<dbReference type="InterPro" id="IPR015661">
    <property type="entry name" value="Bub1/Mad3"/>
</dbReference>
<dbReference type="EnsemblMetazoa" id="XM_024230198.1">
    <property type="protein sequence ID" value="XP_024085966.1"/>
    <property type="gene ID" value="LOC106667127"/>
</dbReference>
<reference evidence="3" key="1">
    <citation type="submission" date="2022-01" db="UniProtKB">
        <authorList>
            <consortium name="EnsemblMetazoa"/>
        </authorList>
    </citation>
    <scope>IDENTIFICATION</scope>
</reference>
<dbReference type="RefSeq" id="XP_024085966.1">
    <property type="nucleotide sequence ID" value="XM_024230198.1"/>
</dbReference>
<dbReference type="Proteomes" id="UP000494040">
    <property type="component" value="Unassembled WGS sequence"/>
</dbReference>
<dbReference type="SMART" id="SM00777">
    <property type="entry name" value="Mad3_BUB1_I"/>
    <property type="match status" value="1"/>
</dbReference>
<dbReference type="GeneID" id="106667127"/>
<keyword evidence="4" id="KW-1185">Reference proteome</keyword>
<dbReference type="GO" id="GO:0051754">
    <property type="term" value="P:meiotic sister chromatid cohesion, centromeric"/>
    <property type="evidence" value="ECO:0007669"/>
    <property type="project" value="TreeGrafter"/>
</dbReference>
<dbReference type="OMA" id="ESHMIPL"/>